<reference evidence="1" key="1">
    <citation type="journal article" date="2020" name="Nature">
        <title>Giant virus diversity and host interactions through global metagenomics.</title>
        <authorList>
            <person name="Schulz F."/>
            <person name="Roux S."/>
            <person name="Paez-Espino D."/>
            <person name="Jungbluth S."/>
            <person name="Walsh D.A."/>
            <person name="Denef V.J."/>
            <person name="McMahon K.D."/>
            <person name="Konstantinidis K.T."/>
            <person name="Eloe-Fadrosh E.A."/>
            <person name="Kyrpides N.C."/>
            <person name="Woyke T."/>
        </authorList>
    </citation>
    <scope>NUCLEOTIDE SEQUENCE</scope>
    <source>
        <strain evidence="1">GVMAG-S-1102113-118</strain>
    </source>
</reference>
<sequence length="43" mass="5156">MFTWDSPYPQLGSNNMNLMMMQLMMKLMQVILEILLRVKHKSL</sequence>
<dbReference type="EMBL" id="MN740839">
    <property type="protein sequence ID" value="QHU14341.1"/>
    <property type="molecule type" value="Genomic_DNA"/>
</dbReference>
<evidence type="ECO:0000313" key="1">
    <source>
        <dbReference type="EMBL" id="QHU14341.1"/>
    </source>
</evidence>
<protein>
    <submittedName>
        <fullName evidence="1">Uncharacterized protein</fullName>
    </submittedName>
</protein>
<name>A0A6C0KAZ0_9ZZZZ</name>
<proteinExistence type="predicted"/>
<dbReference type="AlphaFoldDB" id="A0A6C0KAZ0"/>
<accession>A0A6C0KAZ0</accession>
<organism evidence="1">
    <name type="scientific">viral metagenome</name>
    <dbReference type="NCBI Taxonomy" id="1070528"/>
    <lineage>
        <taxon>unclassified sequences</taxon>
        <taxon>metagenomes</taxon>
        <taxon>organismal metagenomes</taxon>
    </lineage>
</organism>